<proteinExistence type="predicted"/>
<organism evidence="1 2">
    <name type="scientific">Chiloscyllium punctatum</name>
    <name type="common">Brownbanded bambooshark</name>
    <name type="synonym">Hemiscyllium punctatum</name>
    <dbReference type="NCBI Taxonomy" id="137246"/>
    <lineage>
        <taxon>Eukaryota</taxon>
        <taxon>Metazoa</taxon>
        <taxon>Chordata</taxon>
        <taxon>Craniata</taxon>
        <taxon>Vertebrata</taxon>
        <taxon>Chondrichthyes</taxon>
        <taxon>Elasmobranchii</taxon>
        <taxon>Galeomorphii</taxon>
        <taxon>Galeoidea</taxon>
        <taxon>Orectolobiformes</taxon>
        <taxon>Hemiscylliidae</taxon>
        <taxon>Chiloscyllium</taxon>
    </lineage>
</organism>
<accession>A0A401S6R4</accession>
<name>A0A401S6R4_CHIPU</name>
<keyword evidence="2" id="KW-1185">Reference proteome</keyword>
<protein>
    <submittedName>
        <fullName evidence="1">Uncharacterized protein</fullName>
    </submittedName>
</protein>
<dbReference type="Proteomes" id="UP000287033">
    <property type="component" value="Unassembled WGS sequence"/>
</dbReference>
<gene>
    <name evidence="1" type="ORF">chiPu_0004490</name>
</gene>
<dbReference type="AlphaFoldDB" id="A0A401S6R4"/>
<evidence type="ECO:0000313" key="2">
    <source>
        <dbReference type="Proteomes" id="UP000287033"/>
    </source>
</evidence>
<evidence type="ECO:0000313" key="1">
    <source>
        <dbReference type="EMBL" id="GCC26076.1"/>
    </source>
</evidence>
<reference evidence="1 2" key="1">
    <citation type="journal article" date="2018" name="Nat. Ecol. Evol.">
        <title>Shark genomes provide insights into elasmobranch evolution and the origin of vertebrates.</title>
        <authorList>
            <person name="Hara Y"/>
            <person name="Yamaguchi K"/>
            <person name="Onimaru K"/>
            <person name="Kadota M"/>
            <person name="Koyanagi M"/>
            <person name="Keeley SD"/>
            <person name="Tatsumi K"/>
            <person name="Tanaka K"/>
            <person name="Motone F"/>
            <person name="Kageyama Y"/>
            <person name="Nozu R"/>
            <person name="Adachi N"/>
            <person name="Nishimura O"/>
            <person name="Nakagawa R"/>
            <person name="Tanegashima C"/>
            <person name="Kiyatake I"/>
            <person name="Matsumoto R"/>
            <person name="Murakumo K"/>
            <person name="Nishida K"/>
            <person name="Terakita A"/>
            <person name="Kuratani S"/>
            <person name="Sato K"/>
            <person name="Hyodo S Kuraku.S."/>
        </authorList>
    </citation>
    <scope>NUCLEOTIDE SEQUENCE [LARGE SCALE GENOMIC DNA]</scope>
</reference>
<comment type="caution">
    <text evidence="1">The sequence shown here is derived from an EMBL/GenBank/DDBJ whole genome shotgun (WGS) entry which is preliminary data.</text>
</comment>
<dbReference type="EMBL" id="BEZZ01000110">
    <property type="protein sequence ID" value="GCC26076.1"/>
    <property type="molecule type" value="Genomic_DNA"/>
</dbReference>
<sequence>MPVDRNLAFKVLLILDIAPIRQIQSAYHNIKVIIREDFEDKSKDTVEDMLIQTAEEPINKELDKIAIEGPNDGNNDGDNDVKDLHKVKPLTLAKLSFLFNTIETMYKELQESHPLLEQSLKFKRAIKTANLPYIELLKDIR</sequence>
<dbReference type="STRING" id="137246.A0A401S6R4"/>